<comment type="similarity">
    <text evidence="3">Belongs to the nicotinamide ribonucleoside (NR) uptake permease (TC 4.B.1) family.</text>
</comment>
<accession>A0A368L7L0</accession>
<feature type="transmembrane region" description="Helical" evidence="10">
    <location>
        <begin position="50"/>
        <end position="67"/>
    </location>
</feature>
<proteinExistence type="inferred from homology"/>
<evidence type="ECO:0000256" key="7">
    <source>
        <dbReference type="ARBA" id="ARBA00022692"/>
    </source>
</evidence>
<comment type="function">
    <text evidence="1">Required for nicotinamide riboside transport across the inner membrane.</text>
</comment>
<keyword evidence="8 10" id="KW-1133">Transmembrane helix</keyword>
<evidence type="ECO:0000256" key="4">
    <source>
        <dbReference type="ARBA" id="ARBA00017522"/>
    </source>
</evidence>
<evidence type="ECO:0000256" key="5">
    <source>
        <dbReference type="ARBA" id="ARBA00022448"/>
    </source>
</evidence>
<keyword evidence="12" id="KW-1185">Reference proteome</keyword>
<feature type="transmembrane region" description="Helical" evidence="10">
    <location>
        <begin position="133"/>
        <end position="150"/>
    </location>
</feature>
<dbReference type="Pfam" id="PF04973">
    <property type="entry name" value="NMN_transporter"/>
    <property type="match status" value="1"/>
</dbReference>
<keyword evidence="6" id="KW-1003">Cell membrane</keyword>
<organism evidence="11 12">
    <name type="scientific">Parvibium lacunae</name>
    <dbReference type="NCBI Taxonomy" id="1888893"/>
    <lineage>
        <taxon>Bacteria</taxon>
        <taxon>Pseudomonadati</taxon>
        <taxon>Pseudomonadota</taxon>
        <taxon>Betaproteobacteria</taxon>
        <taxon>Burkholderiales</taxon>
        <taxon>Alcaligenaceae</taxon>
        <taxon>Parvibium</taxon>
    </lineage>
</organism>
<comment type="subcellular location">
    <subcellularLocation>
        <location evidence="2">Cell membrane</location>
        <topology evidence="2">Multi-pass membrane protein</topology>
    </subcellularLocation>
</comment>
<dbReference type="GO" id="GO:0005886">
    <property type="term" value="C:plasma membrane"/>
    <property type="evidence" value="ECO:0007669"/>
    <property type="project" value="UniProtKB-SubCell"/>
</dbReference>
<evidence type="ECO:0000256" key="2">
    <source>
        <dbReference type="ARBA" id="ARBA00004651"/>
    </source>
</evidence>
<evidence type="ECO:0000256" key="10">
    <source>
        <dbReference type="SAM" id="Phobius"/>
    </source>
</evidence>
<sequence length="191" mass="22273">MNYLEFFANLTTSLSIFLAAKNKIHTWWTGILGSIVFCFLFYQSKLYADIVLQIFFIGSSVIGWIFWQRQKIYTDILVMRARVFSILIAISTLLSIIHGYLLHQFTDAYAPYADSFILMFSVLAQILMVKKYLQAWFCWIAINLIAIPLYMSKDLYLTSGLYVFYLINAIFGIRNWQNIYRNKVTCNIAAV</sequence>
<dbReference type="Proteomes" id="UP000252357">
    <property type="component" value="Unassembled WGS sequence"/>
</dbReference>
<reference evidence="11 12" key="1">
    <citation type="journal article" date="2018" name="Int. J. Syst. Evol. Microbiol.">
        <title>Parvibium lacunae gen. nov., sp. nov., a new member of the family Alcaligenaceae isolated from a freshwater pond.</title>
        <authorList>
            <person name="Chen W.M."/>
            <person name="Xie P.B."/>
            <person name="Hsu M.Y."/>
            <person name="Sheu S.Y."/>
        </authorList>
    </citation>
    <scope>NUCLEOTIDE SEQUENCE [LARGE SCALE GENOMIC DNA]</scope>
    <source>
        <strain evidence="11 12">KMB9</strain>
    </source>
</reference>
<dbReference type="EMBL" id="QPGB01000001">
    <property type="protein sequence ID" value="RCS59688.1"/>
    <property type="molecule type" value="Genomic_DNA"/>
</dbReference>
<evidence type="ECO:0000256" key="1">
    <source>
        <dbReference type="ARBA" id="ARBA00002672"/>
    </source>
</evidence>
<dbReference type="NCBIfam" id="TIGR01528">
    <property type="entry name" value="NMN_trans_PnuC"/>
    <property type="match status" value="1"/>
</dbReference>
<evidence type="ECO:0000256" key="3">
    <source>
        <dbReference type="ARBA" id="ARBA00006669"/>
    </source>
</evidence>
<keyword evidence="9 10" id="KW-0472">Membrane</keyword>
<name>A0A368L7L0_9BURK</name>
<comment type="caution">
    <text evidence="11">The sequence shown here is derived from an EMBL/GenBank/DDBJ whole genome shotgun (WGS) entry which is preliminary data.</text>
</comment>
<protein>
    <recommendedName>
        <fullName evidence="4">Nicotinamide riboside transporter PnuC</fullName>
    </recommendedName>
</protein>
<evidence type="ECO:0000256" key="9">
    <source>
        <dbReference type="ARBA" id="ARBA00023136"/>
    </source>
</evidence>
<evidence type="ECO:0000256" key="6">
    <source>
        <dbReference type="ARBA" id="ARBA00022475"/>
    </source>
</evidence>
<dbReference type="InterPro" id="IPR006419">
    <property type="entry name" value="NMN_transpt_PnuC"/>
</dbReference>
<feature type="transmembrane region" description="Helical" evidence="10">
    <location>
        <begin position="156"/>
        <end position="173"/>
    </location>
</feature>
<gene>
    <name evidence="11" type="ORF">DU000_02985</name>
</gene>
<evidence type="ECO:0000313" key="12">
    <source>
        <dbReference type="Proteomes" id="UP000252357"/>
    </source>
</evidence>
<dbReference type="PANTHER" id="PTHR36122">
    <property type="entry name" value="NICOTINAMIDE RIBOSIDE TRANSPORTER PNUC"/>
    <property type="match status" value="1"/>
</dbReference>
<feature type="transmembrane region" description="Helical" evidence="10">
    <location>
        <begin position="79"/>
        <end position="102"/>
    </location>
</feature>
<keyword evidence="5" id="KW-0813">Transport</keyword>
<feature type="transmembrane region" description="Helical" evidence="10">
    <location>
        <begin position="26"/>
        <end position="44"/>
    </location>
</feature>
<keyword evidence="7 10" id="KW-0812">Transmembrane</keyword>
<dbReference type="GO" id="GO:0034257">
    <property type="term" value="F:nicotinamide riboside transmembrane transporter activity"/>
    <property type="evidence" value="ECO:0007669"/>
    <property type="project" value="InterPro"/>
</dbReference>
<dbReference type="PANTHER" id="PTHR36122:SF2">
    <property type="entry name" value="NICOTINAMIDE RIBOSIDE TRANSPORTER PNUC"/>
    <property type="match status" value="1"/>
</dbReference>
<evidence type="ECO:0000313" key="11">
    <source>
        <dbReference type="EMBL" id="RCS59688.1"/>
    </source>
</evidence>
<dbReference type="AlphaFoldDB" id="A0A368L7L0"/>
<evidence type="ECO:0000256" key="8">
    <source>
        <dbReference type="ARBA" id="ARBA00022989"/>
    </source>
</evidence>